<name>A0A177KZP5_9BACI</name>
<evidence type="ECO:0000313" key="2">
    <source>
        <dbReference type="Proteomes" id="UP000077271"/>
    </source>
</evidence>
<comment type="caution">
    <text evidence="1">The sequence shown here is derived from an EMBL/GenBank/DDBJ whole genome shotgun (WGS) entry which is preliminary data.</text>
</comment>
<protein>
    <submittedName>
        <fullName evidence="1">Uncharacterized protein</fullName>
    </submittedName>
</protein>
<accession>A0A177KZP5</accession>
<evidence type="ECO:0000313" key="1">
    <source>
        <dbReference type="EMBL" id="OAH58652.1"/>
    </source>
</evidence>
<organism evidence="1 2">
    <name type="scientific">Domibacillus aminovorans</name>
    <dbReference type="NCBI Taxonomy" id="29332"/>
    <lineage>
        <taxon>Bacteria</taxon>
        <taxon>Bacillati</taxon>
        <taxon>Bacillota</taxon>
        <taxon>Bacilli</taxon>
        <taxon>Bacillales</taxon>
        <taxon>Bacillaceae</taxon>
        <taxon>Domibacillus</taxon>
    </lineage>
</organism>
<dbReference type="AlphaFoldDB" id="A0A177KZP5"/>
<reference evidence="1 2" key="1">
    <citation type="submission" date="2016-01" db="EMBL/GenBank/DDBJ databases">
        <title>Investigation of taxonomic status of Bacillus aminovorans.</title>
        <authorList>
            <person name="Verma A."/>
            <person name="Pal Y."/>
            <person name="Krishnamurthi S."/>
        </authorList>
    </citation>
    <scope>NUCLEOTIDE SEQUENCE [LARGE SCALE GENOMIC DNA]</scope>
    <source>
        <strain evidence="1 2">DSM 4337</strain>
    </source>
</reference>
<proteinExistence type="predicted"/>
<dbReference type="Proteomes" id="UP000077271">
    <property type="component" value="Unassembled WGS sequence"/>
</dbReference>
<dbReference type="EMBL" id="LQWZ01000007">
    <property type="protein sequence ID" value="OAH58652.1"/>
    <property type="molecule type" value="Genomic_DNA"/>
</dbReference>
<gene>
    <name evidence="1" type="ORF">AWH48_16780</name>
</gene>
<sequence length="59" mass="6991">MFIQRGLLKKRGFILKLYQSYIVPIVNEVKKSTNQRTEIDLTQLMLQLKLDIAIRQQSK</sequence>